<keyword evidence="9" id="KW-1278">Translocase</keyword>
<keyword evidence="8 12" id="KW-0067">ATP-binding</keyword>
<keyword evidence="4" id="KW-0997">Cell inner membrane</keyword>
<evidence type="ECO:0000256" key="9">
    <source>
        <dbReference type="ARBA" id="ARBA00022967"/>
    </source>
</evidence>
<evidence type="ECO:0000256" key="6">
    <source>
        <dbReference type="ARBA" id="ARBA00022737"/>
    </source>
</evidence>
<dbReference type="RefSeq" id="WP_234238415.1">
    <property type="nucleotide sequence ID" value="NZ_JABFTS010000001.1"/>
</dbReference>
<dbReference type="GO" id="GO:0005524">
    <property type="term" value="F:ATP binding"/>
    <property type="evidence" value="ECO:0007669"/>
    <property type="project" value="UniProtKB-KW"/>
</dbReference>
<protein>
    <submittedName>
        <fullName evidence="12">L-arabinose ABC transporter ATP-binding protein AraG</fullName>
    </submittedName>
</protein>
<dbReference type="InterPro" id="IPR003593">
    <property type="entry name" value="AAA+_ATPase"/>
</dbReference>
<gene>
    <name evidence="12" type="primary">araG</name>
    <name evidence="12" type="ORF">HOP61_01505</name>
</gene>
<keyword evidence="3" id="KW-1003">Cell membrane</keyword>
<dbReference type="FunFam" id="3.40.50.300:FF:000127">
    <property type="entry name" value="Ribose import ATP-binding protein RbsA"/>
    <property type="match status" value="1"/>
</dbReference>
<comment type="subcellular location">
    <subcellularLocation>
        <location evidence="1">Cell membrane</location>
        <topology evidence="1">Peripheral membrane protein</topology>
    </subcellularLocation>
</comment>
<dbReference type="InterPro" id="IPR003439">
    <property type="entry name" value="ABC_transporter-like_ATP-bd"/>
</dbReference>
<sequence>MTEPYLRFDGISMVFPGVRALDGVSFGAHAGQVHALMGENGAGKSTLLKVLSGVNRPSEGALWIDGERHVFANAREALGQGVAIIYQELTLAPNMSVAENLLLGQFPATLGFVDRRRLRERAMRILEELGEASIHPSTKVRDLSIGQQQMIEIGRALLRNARIIAFDEPTSSLSVQETRQLKRIIARLREEGRVVLYVTHRMEEVFDMCDAVTVFRDGKHIRTHASLAALDHDTLVSEMVGRDIEDVYGYRERERGEVILEIDAIEGRGLKAPVSFEVRRGEVFGLFGLVGAGRSELMRVVCGAERASAGEVRFQGQARRFASPGEAIRMGIAMCPEDRKSQGIFPVASVADNLNISCRRFFRRWGVLRDTRRERANAEAYIQRLSIKTPGPRTAIGTLSGGNQQKVILARWLAEKIELFVVDEPTRGIDVGARRDIYTLLFDLAEQGKSVVVISSDLAEVSSICDRIGVMRDGALVEVVPRHEATQERLLGLALPA</sequence>
<keyword evidence="5" id="KW-0762">Sugar transport</keyword>
<dbReference type="PANTHER" id="PTHR43790">
    <property type="entry name" value="CARBOHYDRATE TRANSPORT ATP-BINDING PROTEIN MG119-RELATED"/>
    <property type="match status" value="1"/>
</dbReference>
<reference evidence="12" key="2">
    <citation type="journal article" date="2021" name="Front. Microbiol.">
        <title>Aerobic Denitrification and Heterotrophic Sulfur Oxidation in the Genus Halomonas Revealed by Six Novel Species Characterizations and Genome-Based Analysis.</title>
        <authorList>
            <person name="Wang L."/>
            <person name="Shao Z."/>
        </authorList>
    </citation>
    <scope>NUCLEOTIDE SEQUENCE</scope>
    <source>
        <strain evidence="12">MCCC 1A05776</strain>
    </source>
</reference>
<dbReference type="Gene3D" id="3.40.50.300">
    <property type="entry name" value="P-loop containing nucleotide triphosphate hydrolases"/>
    <property type="match status" value="2"/>
</dbReference>
<evidence type="ECO:0000259" key="11">
    <source>
        <dbReference type="PROSITE" id="PS50893"/>
    </source>
</evidence>
<dbReference type="InterPro" id="IPR027417">
    <property type="entry name" value="P-loop_NTPase"/>
</dbReference>
<dbReference type="GO" id="GO:0005886">
    <property type="term" value="C:plasma membrane"/>
    <property type="evidence" value="ECO:0007669"/>
    <property type="project" value="UniProtKB-SubCell"/>
</dbReference>
<dbReference type="SUPFAM" id="SSF52540">
    <property type="entry name" value="P-loop containing nucleoside triphosphate hydrolases"/>
    <property type="match status" value="2"/>
</dbReference>
<organism evidence="12 13">
    <name type="scientific">Billgrantia desiderata</name>
    <dbReference type="NCBI Taxonomy" id="52021"/>
    <lineage>
        <taxon>Bacteria</taxon>
        <taxon>Pseudomonadati</taxon>
        <taxon>Pseudomonadota</taxon>
        <taxon>Gammaproteobacteria</taxon>
        <taxon>Oceanospirillales</taxon>
        <taxon>Halomonadaceae</taxon>
        <taxon>Billgrantia</taxon>
    </lineage>
</organism>
<evidence type="ECO:0000256" key="4">
    <source>
        <dbReference type="ARBA" id="ARBA00022519"/>
    </source>
</evidence>
<dbReference type="InterPro" id="IPR050107">
    <property type="entry name" value="ABC_carbohydrate_import_ATPase"/>
</dbReference>
<keyword evidence="6" id="KW-0677">Repeat</keyword>
<evidence type="ECO:0000313" key="13">
    <source>
        <dbReference type="Proteomes" id="UP001320178"/>
    </source>
</evidence>
<dbReference type="PANTHER" id="PTHR43790:SF6">
    <property type="entry name" value="ARABINOSE IMPORT ATP-BINDING PROTEIN ARAG"/>
    <property type="match status" value="1"/>
</dbReference>
<evidence type="ECO:0000256" key="8">
    <source>
        <dbReference type="ARBA" id="ARBA00022840"/>
    </source>
</evidence>
<reference evidence="12" key="1">
    <citation type="submission" date="2020-05" db="EMBL/GenBank/DDBJ databases">
        <authorList>
            <person name="Wang L."/>
            <person name="Shao Z."/>
        </authorList>
    </citation>
    <scope>NUCLEOTIDE SEQUENCE</scope>
    <source>
        <strain evidence="12">MCCC 1A05776</strain>
    </source>
</reference>
<dbReference type="InterPro" id="IPR017871">
    <property type="entry name" value="ABC_transporter-like_CS"/>
</dbReference>
<evidence type="ECO:0000256" key="3">
    <source>
        <dbReference type="ARBA" id="ARBA00022475"/>
    </source>
</evidence>
<evidence type="ECO:0000256" key="5">
    <source>
        <dbReference type="ARBA" id="ARBA00022597"/>
    </source>
</evidence>
<dbReference type="GO" id="GO:0016887">
    <property type="term" value="F:ATP hydrolysis activity"/>
    <property type="evidence" value="ECO:0007669"/>
    <property type="project" value="InterPro"/>
</dbReference>
<comment type="caution">
    <text evidence="12">The sequence shown here is derived from an EMBL/GenBank/DDBJ whole genome shotgun (WGS) entry which is preliminary data.</text>
</comment>
<keyword evidence="10" id="KW-0472">Membrane</keyword>
<keyword evidence="2" id="KW-0813">Transport</keyword>
<accession>A0AAW4YMM7</accession>
<dbReference type="SMART" id="SM00382">
    <property type="entry name" value="AAA"/>
    <property type="match status" value="2"/>
</dbReference>
<feature type="domain" description="ABC transporter" evidence="11">
    <location>
        <begin position="242"/>
        <end position="497"/>
    </location>
</feature>
<dbReference type="Proteomes" id="UP001320178">
    <property type="component" value="Unassembled WGS sequence"/>
</dbReference>
<evidence type="ECO:0000256" key="1">
    <source>
        <dbReference type="ARBA" id="ARBA00004202"/>
    </source>
</evidence>
<evidence type="ECO:0000256" key="2">
    <source>
        <dbReference type="ARBA" id="ARBA00022448"/>
    </source>
</evidence>
<dbReference type="CDD" id="cd03215">
    <property type="entry name" value="ABC_Carb_Monos_II"/>
    <property type="match status" value="1"/>
</dbReference>
<dbReference type="PROSITE" id="PS00211">
    <property type="entry name" value="ABC_TRANSPORTER_1"/>
    <property type="match status" value="1"/>
</dbReference>
<feature type="domain" description="ABC transporter" evidence="11">
    <location>
        <begin position="6"/>
        <end position="242"/>
    </location>
</feature>
<dbReference type="AlphaFoldDB" id="A0AAW4YMM7"/>
<dbReference type="EMBL" id="JABFTS010000001">
    <property type="protein sequence ID" value="MCE8049971.1"/>
    <property type="molecule type" value="Genomic_DNA"/>
</dbReference>
<dbReference type="NCBIfam" id="NF008442">
    <property type="entry name" value="PRK11288.1"/>
    <property type="match status" value="1"/>
</dbReference>
<dbReference type="CDD" id="cd03216">
    <property type="entry name" value="ABC_Carb_Monos_I"/>
    <property type="match status" value="1"/>
</dbReference>
<dbReference type="Pfam" id="PF00005">
    <property type="entry name" value="ABC_tran"/>
    <property type="match status" value="2"/>
</dbReference>
<dbReference type="PROSITE" id="PS50893">
    <property type="entry name" value="ABC_TRANSPORTER_2"/>
    <property type="match status" value="2"/>
</dbReference>
<proteinExistence type="predicted"/>
<name>A0AAW4YMM7_9GAMM</name>
<evidence type="ECO:0000313" key="12">
    <source>
        <dbReference type="EMBL" id="MCE8049971.1"/>
    </source>
</evidence>
<evidence type="ECO:0000256" key="7">
    <source>
        <dbReference type="ARBA" id="ARBA00022741"/>
    </source>
</evidence>
<evidence type="ECO:0000256" key="10">
    <source>
        <dbReference type="ARBA" id="ARBA00023136"/>
    </source>
</evidence>
<keyword evidence="7" id="KW-0547">Nucleotide-binding</keyword>